<sequence>MFYIHQQTRFHVSMIKLYVAFEQHLGLDVVGKEVNMDELVDINWEEKGCWEIRRYNGKRTCTMGTISQDHAKLDSDTIADAVKLLVEADPSIKVKSIIIEVQSKFNYTVSYHKIWLAK</sequence>
<reference evidence="1 2" key="1">
    <citation type="submission" date="2019-01" db="EMBL/GenBank/DDBJ databases">
        <title>Sequencing of cultivated peanut Arachis hypogaea provides insights into genome evolution and oil improvement.</title>
        <authorList>
            <person name="Chen X."/>
        </authorList>
    </citation>
    <scope>NUCLEOTIDE SEQUENCE [LARGE SCALE GENOMIC DNA]</scope>
    <source>
        <strain evidence="2">cv. Fuhuasheng</strain>
        <tissue evidence="1">Leaves</tissue>
    </source>
</reference>
<gene>
    <name evidence="1" type="ORF">Ahy_B10g102914</name>
</gene>
<dbReference type="Proteomes" id="UP000289738">
    <property type="component" value="Chromosome B10"/>
</dbReference>
<accession>A0A444X356</accession>
<organism evidence="1 2">
    <name type="scientific">Arachis hypogaea</name>
    <name type="common">Peanut</name>
    <dbReference type="NCBI Taxonomy" id="3818"/>
    <lineage>
        <taxon>Eukaryota</taxon>
        <taxon>Viridiplantae</taxon>
        <taxon>Streptophyta</taxon>
        <taxon>Embryophyta</taxon>
        <taxon>Tracheophyta</taxon>
        <taxon>Spermatophyta</taxon>
        <taxon>Magnoliopsida</taxon>
        <taxon>eudicotyledons</taxon>
        <taxon>Gunneridae</taxon>
        <taxon>Pentapetalae</taxon>
        <taxon>rosids</taxon>
        <taxon>fabids</taxon>
        <taxon>Fabales</taxon>
        <taxon>Fabaceae</taxon>
        <taxon>Papilionoideae</taxon>
        <taxon>50 kb inversion clade</taxon>
        <taxon>dalbergioids sensu lato</taxon>
        <taxon>Dalbergieae</taxon>
        <taxon>Pterocarpus clade</taxon>
        <taxon>Arachis</taxon>
    </lineage>
</organism>
<name>A0A444X356_ARAHY</name>
<evidence type="ECO:0000313" key="1">
    <source>
        <dbReference type="EMBL" id="RYQ84022.1"/>
    </source>
</evidence>
<protein>
    <submittedName>
        <fullName evidence="1">Uncharacterized protein</fullName>
    </submittedName>
</protein>
<proteinExistence type="predicted"/>
<dbReference type="EMBL" id="SDMP01000020">
    <property type="protein sequence ID" value="RYQ84022.1"/>
    <property type="molecule type" value="Genomic_DNA"/>
</dbReference>
<keyword evidence="2" id="KW-1185">Reference proteome</keyword>
<evidence type="ECO:0000313" key="2">
    <source>
        <dbReference type="Proteomes" id="UP000289738"/>
    </source>
</evidence>
<comment type="caution">
    <text evidence="1">The sequence shown here is derived from an EMBL/GenBank/DDBJ whole genome shotgun (WGS) entry which is preliminary data.</text>
</comment>
<dbReference type="AlphaFoldDB" id="A0A444X356"/>